<feature type="domain" description="S1 motif" evidence="9">
    <location>
        <begin position="192"/>
        <end position="253"/>
    </location>
</feature>
<keyword evidence="4 10" id="KW-0689">Ribosomal protein</keyword>
<dbReference type="NCBIfam" id="NF004953">
    <property type="entry name" value="PRK06299.1-3"/>
    <property type="match status" value="1"/>
</dbReference>
<evidence type="ECO:0000256" key="7">
    <source>
        <dbReference type="ARBA" id="ARBA00035517"/>
    </source>
</evidence>
<gene>
    <name evidence="10" type="ORF">CRI93_02165</name>
</gene>
<feature type="region of interest" description="Disordered" evidence="8">
    <location>
        <begin position="685"/>
        <end position="841"/>
    </location>
</feature>
<dbReference type="InterPro" id="IPR035104">
    <property type="entry name" value="Ribosomal_protein_S1-like"/>
</dbReference>
<dbReference type="GO" id="GO:1990904">
    <property type="term" value="C:ribonucleoprotein complex"/>
    <property type="evidence" value="ECO:0007669"/>
    <property type="project" value="UniProtKB-KW"/>
</dbReference>
<dbReference type="CDD" id="cd05688">
    <property type="entry name" value="S1_RPS1_repeat_ec3"/>
    <property type="match status" value="2"/>
</dbReference>
<dbReference type="Pfam" id="PF22291">
    <property type="entry name" value="DUF6964"/>
    <property type="match status" value="1"/>
</dbReference>
<proteinExistence type="inferred from homology"/>
<feature type="compositionally biased region" description="Basic and acidic residues" evidence="8">
    <location>
        <begin position="685"/>
        <end position="714"/>
    </location>
</feature>
<organism evidence="10 11">
    <name type="scientific">Longimonas halophila</name>
    <dbReference type="NCBI Taxonomy" id="1469170"/>
    <lineage>
        <taxon>Bacteria</taxon>
        <taxon>Pseudomonadati</taxon>
        <taxon>Rhodothermota</taxon>
        <taxon>Rhodothermia</taxon>
        <taxon>Rhodothermales</taxon>
        <taxon>Salisaetaceae</taxon>
        <taxon>Longimonas</taxon>
    </lineage>
</organism>
<feature type="compositionally biased region" description="Acidic residues" evidence="8">
    <location>
        <begin position="768"/>
        <end position="817"/>
    </location>
</feature>
<dbReference type="CDD" id="cd00164">
    <property type="entry name" value="S1_like"/>
    <property type="match status" value="1"/>
</dbReference>
<feature type="domain" description="S1 motif" evidence="9">
    <location>
        <begin position="359"/>
        <end position="427"/>
    </location>
</feature>
<dbReference type="Proteomes" id="UP000221024">
    <property type="component" value="Unassembled WGS sequence"/>
</dbReference>
<feature type="region of interest" description="Disordered" evidence="8">
    <location>
        <begin position="1"/>
        <end position="95"/>
    </location>
</feature>
<feature type="domain" description="S1 motif" evidence="9">
    <location>
        <begin position="618"/>
        <end position="686"/>
    </location>
</feature>
<dbReference type="PRINTS" id="PR00681">
    <property type="entry name" value="RIBOSOMALS1"/>
</dbReference>
<evidence type="ECO:0000256" key="3">
    <source>
        <dbReference type="ARBA" id="ARBA00022884"/>
    </source>
</evidence>
<dbReference type="InterPro" id="IPR050437">
    <property type="entry name" value="Ribos_protein_bS1-like"/>
</dbReference>
<dbReference type="PANTHER" id="PTHR10724:SF7">
    <property type="entry name" value="SMALL RIBOSOMAL SUBUNIT PROTEIN BS1C"/>
    <property type="match status" value="1"/>
</dbReference>
<dbReference type="OrthoDB" id="9804077at2"/>
<dbReference type="PROSITE" id="PS50126">
    <property type="entry name" value="S1"/>
    <property type="match status" value="6"/>
</dbReference>
<dbReference type="NCBIfam" id="NF004952">
    <property type="entry name" value="PRK06299.1-2"/>
    <property type="match status" value="1"/>
</dbReference>
<dbReference type="Gene3D" id="2.40.50.140">
    <property type="entry name" value="Nucleic acid-binding proteins"/>
    <property type="match status" value="6"/>
</dbReference>
<evidence type="ECO:0000256" key="1">
    <source>
        <dbReference type="ARBA" id="ARBA00006767"/>
    </source>
</evidence>
<keyword evidence="5" id="KW-0687">Ribonucleoprotein</keyword>
<dbReference type="GO" id="GO:0006412">
    <property type="term" value="P:translation"/>
    <property type="evidence" value="ECO:0007669"/>
    <property type="project" value="InterPro"/>
</dbReference>
<feature type="domain" description="S1 motif" evidence="9">
    <location>
        <begin position="271"/>
        <end position="338"/>
    </location>
</feature>
<evidence type="ECO:0000256" key="6">
    <source>
        <dbReference type="ARBA" id="ARBA00035293"/>
    </source>
</evidence>
<feature type="compositionally biased region" description="Basic and acidic residues" evidence="8">
    <location>
        <begin position="750"/>
        <end position="767"/>
    </location>
</feature>
<keyword evidence="11" id="KW-1185">Reference proteome</keyword>
<dbReference type="CDD" id="cd04465">
    <property type="entry name" value="S1_RPS1_repeat_ec2_hs2"/>
    <property type="match status" value="1"/>
</dbReference>
<dbReference type="FunFam" id="2.40.50.140:FF:000110">
    <property type="entry name" value="30S ribosomal protein S1"/>
    <property type="match status" value="1"/>
</dbReference>
<evidence type="ECO:0000256" key="2">
    <source>
        <dbReference type="ARBA" id="ARBA00022737"/>
    </source>
</evidence>
<feature type="domain" description="S1 motif" evidence="9">
    <location>
        <begin position="444"/>
        <end position="514"/>
    </location>
</feature>
<comment type="similarity">
    <text evidence="1">Belongs to the bacterial ribosomal protein bS1 family.</text>
</comment>
<dbReference type="AlphaFoldDB" id="A0A2H3P4X6"/>
<evidence type="ECO:0000256" key="4">
    <source>
        <dbReference type="ARBA" id="ARBA00022980"/>
    </source>
</evidence>
<reference evidence="10 11" key="1">
    <citation type="submission" date="2017-10" db="EMBL/GenBank/DDBJ databases">
        <title>Draft genome of Longimonas halophila.</title>
        <authorList>
            <person name="Goh K.M."/>
            <person name="Shamsir M.S."/>
            <person name="Lim S.W."/>
        </authorList>
    </citation>
    <scope>NUCLEOTIDE SEQUENCE [LARGE SCALE GENOMIC DNA]</scope>
    <source>
        <strain evidence="10 11">KCTC 42399</strain>
    </source>
</reference>
<dbReference type="Pfam" id="PF00575">
    <property type="entry name" value="S1"/>
    <property type="match status" value="6"/>
</dbReference>
<dbReference type="SUPFAM" id="SSF50249">
    <property type="entry name" value="Nucleic acid-binding proteins"/>
    <property type="match status" value="6"/>
</dbReference>
<dbReference type="SMART" id="SM00316">
    <property type="entry name" value="S1"/>
    <property type="match status" value="6"/>
</dbReference>
<evidence type="ECO:0000256" key="5">
    <source>
        <dbReference type="ARBA" id="ARBA00023274"/>
    </source>
</evidence>
<evidence type="ECO:0000256" key="8">
    <source>
        <dbReference type="SAM" id="MobiDB-lite"/>
    </source>
</evidence>
<dbReference type="RefSeq" id="WP_098060957.1">
    <property type="nucleotide sequence ID" value="NZ_PDEP01000001.1"/>
</dbReference>
<keyword evidence="2" id="KW-0677">Repeat</keyword>
<dbReference type="FunFam" id="2.40.50.140:FF:000011">
    <property type="entry name" value="30S ribosomal protein S1"/>
    <property type="match status" value="2"/>
</dbReference>
<protein>
    <recommendedName>
        <fullName evidence="6">Small ribosomal subunit protein bS1</fullName>
    </recommendedName>
    <alternativeName>
        <fullName evidence="7">30S ribosomal protein S1</fullName>
    </alternativeName>
</protein>
<dbReference type="PANTHER" id="PTHR10724">
    <property type="entry name" value="30S RIBOSOMAL PROTEIN S1"/>
    <property type="match status" value="1"/>
</dbReference>
<name>A0A2H3P4X6_9BACT</name>
<keyword evidence="3" id="KW-0694">RNA-binding</keyword>
<dbReference type="GO" id="GO:0005840">
    <property type="term" value="C:ribosome"/>
    <property type="evidence" value="ECO:0007669"/>
    <property type="project" value="UniProtKB-KW"/>
</dbReference>
<dbReference type="CDD" id="cd05687">
    <property type="entry name" value="S1_RPS1_repeat_ec1_hs1"/>
    <property type="match status" value="1"/>
</dbReference>
<accession>A0A2H3P4X6</accession>
<dbReference type="GO" id="GO:0003729">
    <property type="term" value="F:mRNA binding"/>
    <property type="evidence" value="ECO:0007669"/>
    <property type="project" value="UniProtKB-ARBA"/>
</dbReference>
<sequence>MAEQEKQAPPQNTPDADDVATAEEAEAAPVSTEADAADPTSADALPDEDTADVPDSGAPEADASDVQDADDVDAEAEAEDADAEAEVVDRDPPPENVDRLLAEAVATASEEVGIPTSDDFDFDATQVDDPGLTVSLADLERTEENQGFSGQVVGRTVTLDELEEYERSQTADPVYDQFRDLVDRTSIDVREQDIVQGRVLKVSEDHVVIDIGYKSDGIVSRDEFGEHLQRGDTVEVYLDYKEDREGQLVLSKEKADKVRRWQRIEEIYENEEIVEGTIIRRIKGGMIVELFEGLEAFLPGSQIDVRPVRDFDAYLEKRMEFRIVKLNPSNENIVVSHRELIQEELEEQRQQILSQLEVGQVLQGTVKNIVDFGVFIDLGGVDGLLHITDLSWGRVSHPSEVVELDQEIQVVVLDYEEERQRISLGLKQLQPHPWDDIGEKYDEDETVEGKVVSITNYGAFVELEKGIEGLVHISEMSWTRHINHPSQMVSLGQLVEVKILNIDEEDKKISLGMKQLEPDPWDGISDRYPAGTVLTGTVRNITNFGVFVEIEPGIDGLVHISDLSWTKKVRHPGDMVKKGQDMDVQILNIDEDRRRISLGHKQVKTNPWDQFESAYSEGTDTEGEVVRVEDKGLVVELPLDVEAFVPGSELKNGPRDFQNHYFEGDELELRVIRFDKSRKDIVLSETAKERQERQAEKRKERQEERREKQERRQAVDQYTEESQPSSSGGSDDPDPTSGPTTLGELSGLGDLKREMQAAEQAAAREADIEAEQTEEVAQAEEPEEAEATEDAEAAEQADEAEADDEADEGDDAEEAGFPDDFPHVSRLESAGVTSLDELRSYDDFEEIDGIGSSYAEDLRNALDALENA</sequence>
<dbReference type="InterPro" id="IPR000110">
    <property type="entry name" value="Ribosomal_bS1"/>
</dbReference>
<evidence type="ECO:0000313" key="10">
    <source>
        <dbReference type="EMBL" id="PEN09559.1"/>
    </source>
</evidence>
<dbReference type="InterPro" id="IPR012340">
    <property type="entry name" value="NA-bd_OB-fold"/>
</dbReference>
<feature type="compositionally biased region" description="Acidic residues" evidence="8">
    <location>
        <begin position="62"/>
        <end position="86"/>
    </location>
</feature>
<evidence type="ECO:0000313" key="11">
    <source>
        <dbReference type="Proteomes" id="UP000221024"/>
    </source>
</evidence>
<feature type="domain" description="S1 motif" evidence="9">
    <location>
        <begin position="531"/>
        <end position="601"/>
    </location>
</feature>
<dbReference type="GO" id="GO:0005737">
    <property type="term" value="C:cytoplasm"/>
    <property type="evidence" value="ECO:0007669"/>
    <property type="project" value="UniProtKB-ARBA"/>
</dbReference>
<comment type="caution">
    <text evidence="10">The sequence shown here is derived from an EMBL/GenBank/DDBJ whole genome shotgun (WGS) entry which is preliminary data.</text>
</comment>
<dbReference type="InterPro" id="IPR003029">
    <property type="entry name" value="S1_domain"/>
</dbReference>
<evidence type="ECO:0000259" key="9">
    <source>
        <dbReference type="PROSITE" id="PS50126"/>
    </source>
</evidence>
<dbReference type="NCBIfam" id="TIGR00717">
    <property type="entry name" value="rpsA"/>
    <property type="match status" value="1"/>
</dbReference>
<feature type="compositionally biased region" description="Acidic residues" evidence="8">
    <location>
        <begin position="15"/>
        <end position="26"/>
    </location>
</feature>
<dbReference type="FunFam" id="2.40.50.140:FF:000051">
    <property type="entry name" value="RNA-binding transcriptional accessory protein"/>
    <property type="match status" value="1"/>
</dbReference>
<dbReference type="EMBL" id="PDEP01000001">
    <property type="protein sequence ID" value="PEN09559.1"/>
    <property type="molecule type" value="Genomic_DNA"/>
</dbReference>
<feature type="compositionally biased region" description="Low complexity" evidence="8">
    <location>
        <begin position="724"/>
        <end position="741"/>
    </location>
</feature>
<dbReference type="GO" id="GO:0003735">
    <property type="term" value="F:structural constituent of ribosome"/>
    <property type="evidence" value="ECO:0007669"/>
    <property type="project" value="InterPro"/>
</dbReference>
<dbReference type="InterPro" id="IPR054237">
    <property type="entry name" value="DUF6964"/>
</dbReference>